<accession>A0A2Z6NAY9</accession>
<feature type="region of interest" description="Disordered" evidence="1">
    <location>
        <begin position="22"/>
        <end position="41"/>
    </location>
</feature>
<dbReference type="Proteomes" id="UP000242715">
    <property type="component" value="Unassembled WGS sequence"/>
</dbReference>
<keyword evidence="3" id="KW-1185">Reference proteome</keyword>
<reference evidence="3" key="1">
    <citation type="journal article" date="2017" name="Front. Plant Sci.">
        <title>Climate Clever Clovers: New Paradigm to Reduce the Environmental Footprint of Ruminants by Breeding Low Methanogenic Forages Utilizing Haplotype Variation.</title>
        <authorList>
            <person name="Kaur P."/>
            <person name="Appels R."/>
            <person name="Bayer P.E."/>
            <person name="Keeble-Gagnere G."/>
            <person name="Wang J."/>
            <person name="Hirakawa H."/>
            <person name="Shirasawa K."/>
            <person name="Vercoe P."/>
            <person name="Stefanova K."/>
            <person name="Durmic Z."/>
            <person name="Nichols P."/>
            <person name="Revell C."/>
            <person name="Isobe S.N."/>
            <person name="Edwards D."/>
            <person name="Erskine W."/>
        </authorList>
    </citation>
    <scope>NUCLEOTIDE SEQUENCE [LARGE SCALE GENOMIC DNA]</scope>
    <source>
        <strain evidence="3">cv. Daliak</strain>
    </source>
</reference>
<evidence type="ECO:0000313" key="3">
    <source>
        <dbReference type="Proteomes" id="UP000242715"/>
    </source>
</evidence>
<feature type="compositionally biased region" description="Basic and acidic residues" evidence="1">
    <location>
        <begin position="99"/>
        <end position="114"/>
    </location>
</feature>
<proteinExistence type="predicted"/>
<gene>
    <name evidence="2" type="ORF">TSUD_363360</name>
</gene>
<protein>
    <submittedName>
        <fullName evidence="2">Uncharacterized protein</fullName>
    </submittedName>
</protein>
<feature type="region of interest" description="Disordered" evidence="1">
    <location>
        <begin position="88"/>
        <end position="125"/>
    </location>
</feature>
<name>A0A2Z6NAY9_TRISU</name>
<dbReference type="AlphaFoldDB" id="A0A2Z6NAY9"/>
<evidence type="ECO:0000256" key="1">
    <source>
        <dbReference type="SAM" id="MobiDB-lite"/>
    </source>
</evidence>
<organism evidence="2 3">
    <name type="scientific">Trifolium subterraneum</name>
    <name type="common">Subterranean clover</name>
    <dbReference type="NCBI Taxonomy" id="3900"/>
    <lineage>
        <taxon>Eukaryota</taxon>
        <taxon>Viridiplantae</taxon>
        <taxon>Streptophyta</taxon>
        <taxon>Embryophyta</taxon>
        <taxon>Tracheophyta</taxon>
        <taxon>Spermatophyta</taxon>
        <taxon>Magnoliopsida</taxon>
        <taxon>eudicotyledons</taxon>
        <taxon>Gunneridae</taxon>
        <taxon>Pentapetalae</taxon>
        <taxon>rosids</taxon>
        <taxon>fabids</taxon>
        <taxon>Fabales</taxon>
        <taxon>Fabaceae</taxon>
        <taxon>Papilionoideae</taxon>
        <taxon>50 kb inversion clade</taxon>
        <taxon>NPAAA clade</taxon>
        <taxon>Hologalegina</taxon>
        <taxon>IRL clade</taxon>
        <taxon>Trifolieae</taxon>
        <taxon>Trifolium</taxon>
    </lineage>
</organism>
<dbReference type="EMBL" id="DF973517">
    <property type="protein sequence ID" value="GAU33135.1"/>
    <property type="molecule type" value="Genomic_DNA"/>
</dbReference>
<sequence length="148" mass="16721">MKEGRRQGVSFKEALSGEVYREKLKAEVHKPPTSKNKQRKRFLQEKDDLAGVLKKLRASRCKNSVSAMARRRKAIYWRLNGSTVSMGVGDYDGGSDLGLEERGSMEDSSEKRDGGQYPKVSSKEYVSDTIQKWSNDSGRLEQVKTTVE</sequence>
<evidence type="ECO:0000313" key="2">
    <source>
        <dbReference type="EMBL" id="GAU33135.1"/>
    </source>
</evidence>